<evidence type="ECO:0000256" key="9">
    <source>
        <dbReference type="ARBA" id="ARBA00022741"/>
    </source>
</evidence>
<dbReference type="PIRSF" id="PIRSF000724">
    <property type="entry name" value="Pgk"/>
    <property type="match status" value="1"/>
</dbReference>
<dbReference type="UniPathway" id="UPA00109">
    <property type="reaction ID" value="UER00185"/>
</dbReference>
<comment type="subunit">
    <text evidence="4 13">Monomer.</text>
</comment>
<feature type="binding site" evidence="13">
    <location>
        <position position="119"/>
    </location>
    <ligand>
        <name>substrate</name>
    </ligand>
</feature>
<protein>
    <recommendedName>
        <fullName evidence="6 13">Phosphoglycerate kinase</fullName>
        <ecNumber evidence="5 13">2.7.2.3</ecNumber>
    </recommendedName>
</protein>
<feature type="binding site" evidence="13 14">
    <location>
        <begin position="22"/>
        <end position="24"/>
    </location>
    <ligand>
        <name>substrate</name>
    </ligand>
</feature>
<gene>
    <name evidence="13" type="primary">pgk</name>
    <name evidence="17" type="ORF">HNR14_003550</name>
</gene>
<dbReference type="HAMAP" id="MF_00145">
    <property type="entry name" value="Phosphoglyc_kinase"/>
    <property type="match status" value="1"/>
</dbReference>
<dbReference type="GO" id="GO:0006096">
    <property type="term" value="P:glycolytic process"/>
    <property type="evidence" value="ECO:0007669"/>
    <property type="project" value="UniProtKB-UniRule"/>
</dbReference>
<dbReference type="Gene3D" id="3.40.50.1260">
    <property type="entry name" value="Phosphoglycerate kinase, N-terminal domain"/>
    <property type="match status" value="2"/>
</dbReference>
<feature type="binding site" evidence="13">
    <location>
        <position position="37"/>
    </location>
    <ligand>
        <name>substrate</name>
    </ligand>
</feature>
<feature type="binding site" evidence="14">
    <location>
        <position position="37"/>
    </location>
    <ligand>
        <name>(2R)-3-phosphoglycerate</name>
        <dbReference type="ChEBI" id="CHEBI:58272"/>
    </ligand>
</feature>
<dbReference type="RefSeq" id="WP_179702060.1">
    <property type="nucleotide sequence ID" value="NZ_BAAAHA010000002.1"/>
</dbReference>
<dbReference type="GO" id="GO:0043531">
    <property type="term" value="F:ADP binding"/>
    <property type="evidence" value="ECO:0007669"/>
    <property type="project" value="TreeGrafter"/>
</dbReference>
<dbReference type="CDD" id="cd00318">
    <property type="entry name" value="Phosphoglycerate_kinase"/>
    <property type="match status" value="1"/>
</dbReference>
<evidence type="ECO:0000256" key="16">
    <source>
        <dbReference type="RuleBase" id="RU000532"/>
    </source>
</evidence>
<dbReference type="Pfam" id="PF00162">
    <property type="entry name" value="PGK"/>
    <property type="match status" value="1"/>
</dbReference>
<feature type="binding site" evidence="14">
    <location>
        <position position="156"/>
    </location>
    <ligand>
        <name>(2R)-3-phosphoglycerate</name>
        <dbReference type="ChEBI" id="CHEBI:58272"/>
    </ligand>
</feature>
<evidence type="ECO:0000256" key="11">
    <source>
        <dbReference type="ARBA" id="ARBA00022840"/>
    </source>
</evidence>
<dbReference type="GO" id="GO:0005829">
    <property type="term" value="C:cytosol"/>
    <property type="evidence" value="ECO:0007669"/>
    <property type="project" value="TreeGrafter"/>
</dbReference>
<sequence>MTLRTLDSLGSLAGKRVVVRCDLNVPLKDGSITDDGRVRASIPTLNALINQGAKVVVISHLGRPEGAPDAKYSLAPVAQRLSELLGTPVTFAQDTVGAGAEAAVAGLNDGDVALLENLRFNPGETSKDEGERSAFAAKLAAFGDAFVSDGFGVVHRKQASVYELAQALPSAAGFLIATELDVLDRLTENPERPYAVVLGGSKVSDKLGVIGHLLPRVDSLLIGGGMLFTFLAALGHKVGSSLLEADQIDTVKGYLATAKERGVEIVLPRDVVVASKFGADAEHVVRPIDGIEDTDWGSAGLGLDIGPETAELFSEYVRGARTVFWNGPMGVFELAPFAAGTKAVAQALTEVDGLGVVGGGDSAAAVRALGFSDDQFGHISTGGGASLEFLEGKRLPGLEVLGWQQ</sequence>
<evidence type="ECO:0000313" key="17">
    <source>
        <dbReference type="EMBL" id="NYK11669.1"/>
    </source>
</evidence>
<dbReference type="PROSITE" id="PS00111">
    <property type="entry name" value="PGLYCERATE_KINASE"/>
    <property type="match status" value="1"/>
</dbReference>
<comment type="pathway">
    <text evidence="2 13">Carbohydrate degradation; glycolysis; pyruvate from D-glyceraldehyde 3-phosphate: step 2/5.</text>
</comment>
<feature type="binding site" evidence="13 14">
    <location>
        <begin position="60"/>
        <end position="63"/>
    </location>
    <ligand>
        <name>substrate</name>
    </ligand>
</feature>
<name>A0A853DVP7_9MICO</name>
<dbReference type="GO" id="GO:0005524">
    <property type="term" value="F:ATP binding"/>
    <property type="evidence" value="ECO:0007669"/>
    <property type="project" value="UniProtKB-KW"/>
</dbReference>
<dbReference type="PANTHER" id="PTHR11406:SF23">
    <property type="entry name" value="PHOSPHOGLYCERATE KINASE 1, CHLOROPLASTIC-RELATED"/>
    <property type="match status" value="1"/>
</dbReference>
<dbReference type="PRINTS" id="PR00477">
    <property type="entry name" value="PHGLYCKINASE"/>
</dbReference>
<dbReference type="GO" id="GO:0006094">
    <property type="term" value="P:gluconeogenesis"/>
    <property type="evidence" value="ECO:0007669"/>
    <property type="project" value="TreeGrafter"/>
</dbReference>
<comment type="similarity">
    <text evidence="3 13 16">Belongs to the phosphoglycerate kinase family.</text>
</comment>
<dbReference type="Proteomes" id="UP000521075">
    <property type="component" value="Unassembled WGS sequence"/>
</dbReference>
<evidence type="ECO:0000256" key="7">
    <source>
        <dbReference type="ARBA" id="ARBA00022490"/>
    </source>
</evidence>
<evidence type="ECO:0000256" key="14">
    <source>
        <dbReference type="PIRSR" id="PIRSR000724-1"/>
    </source>
</evidence>
<comment type="subcellular location">
    <subcellularLocation>
        <location evidence="13">Cytoplasm</location>
    </subcellularLocation>
</comment>
<feature type="binding site" evidence="13 15">
    <location>
        <position position="333"/>
    </location>
    <ligand>
        <name>ATP</name>
        <dbReference type="ChEBI" id="CHEBI:30616"/>
    </ligand>
</feature>
<evidence type="ECO:0000256" key="13">
    <source>
        <dbReference type="HAMAP-Rule" id="MF_00145"/>
    </source>
</evidence>
<comment type="catalytic activity">
    <reaction evidence="1 13 16">
        <text>(2R)-3-phosphoglycerate + ATP = (2R)-3-phospho-glyceroyl phosphate + ADP</text>
        <dbReference type="Rhea" id="RHEA:14801"/>
        <dbReference type="ChEBI" id="CHEBI:30616"/>
        <dbReference type="ChEBI" id="CHEBI:57604"/>
        <dbReference type="ChEBI" id="CHEBI:58272"/>
        <dbReference type="ChEBI" id="CHEBI:456216"/>
        <dbReference type="EC" id="2.7.2.3"/>
    </reaction>
</comment>
<keyword evidence="11 13" id="KW-0067">ATP-binding</keyword>
<dbReference type="GO" id="GO:0004618">
    <property type="term" value="F:phosphoglycerate kinase activity"/>
    <property type="evidence" value="ECO:0007669"/>
    <property type="project" value="UniProtKB-UniRule"/>
</dbReference>
<proteinExistence type="inferred from homology"/>
<feature type="binding site" evidence="13">
    <location>
        <position position="156"/>
    </location>
    <ligand>
        <name>substrate</name>
    </ligand>
</feature>
<evidence type="ECO:0000256" key="12">
    <source>
        <dbReference type="ARBA" id="ARBA00023152"/>
    </source>
</evidence>
<dbReference type="FunFam" id="3.40.50.1260:FF:000006">
    <property type="entry name" value="Phosphoglycerate kinase"/>
    <property type="match status" value="1"/>
</dbReference>
<dbReference type="EC" id="2.7.2.3" evidence="5 13"/>
<evidence type="ECO:0000256" key="8">
    <source>
        <dbReference type="ARBA" id="ARBA00022679"/>
    </source>
</evidence>
<dbReference type="AlphaFoldDB" id="A0A853DVP7"/>
<keyword evidence="8 13" id="KW-0808">Transferase</keyword>
<dbReference type="InterPro" id="IPR001576">
    <property type="entry name" value="Phosphoglycerate_kinase"/>
</dbReference>
<feature type="binding site" evidence="14">
    <location>
        <position position="119"/>
    </location>
    <ligand>
        <name>(2R)-3-phosphoglycerate</name>
        <dbReference type="ChEBI" id="CHEBI:58272"/>
    </ligand>
</feature>
<keyword evidence="7 13" id="KW-0963">Cytoplasm</keyword>
<dbReference type="InterPro" id="IPR015824">
    <property type="entry name" value="Phosphoglycerate_kinase_N"/>
</dbReference>
<reference evidence="17 18" key="1">
    <citation type="submission" date="2020-07" db="EMBL/GenBank/DDBJ databases">
        <title>Sequencing the genomes of 1000 actinobacteria strains.</title>
        <authorList>
            <person name="Klenk H.-P."/>
        </authorList>
    </citation>
    <scope>NUCLEOTIDE SEQUENCE [LARGE SCALE GENOMIC DNA]</scope>
    <source>
        <strain evidence="17 18">DSM 15166</strain>
    </source>
</reference>
<dbReference type="FunFam" id="3.40.50.1260:FF:000031">
    <property type="entry name" value="Phosphoglycerate kinase 1"/>
    <property type="match status" value="1"/>
</dbReference>
<evidence type="ECO:0000256" key="15">
    <source>
        <dbReference type="PIRSR" id="PIRSR000724-2"/>
    </source>
</evidence>
<evidence type="ECO:0000256" key="10">
    <source>
        <dbReference type="ARBA" id="ARBA00022777"/>
    </source>
</evidence>
<evidence type="ECO:0000313" key="18">
    <source>
        <dbReference type="Proteomes" id="UP000521075"/>
    </source>
</evidence>
<feature type="binding site" evidence="13 15">
    <location>
        <begin position="359"/>
        <end position="362"/>
    </location>
    <ligand>
        <name>ATP</name>
        <dbReference type="ChEBI" id="CHEBI:30616"/>
    </ligand>
</feature>
<comment type="caution">
    <text evidence="17">The sequence shown here is derived from an EMBL/GenBank/DDBJ whole genome shotgun (WGS) entry which is preliminary data.</text>
</comment>
<feature type="binding site" evidence="13 15">
    <location>
        <position position="206"/>
    </location>
    <ligand>
        <name>ATP</name>
        <dbReference type="ChEBI" id="CHEBI:30616"/>
    </ligand>
</feature>
<keyword evidence="9 13" id="KW-0547">Nucleotide-binding</keyword>
<organism evidence="17 18">
    <name type="scientific">Leifsonia naganoensis</name>
    <dbReference type="NCBI Taxonomy" id="150025"/>
    <lineage>
        <taxon>Bacteria</taxon>
        <taxon>Bacillati</taxon>
        <taxon>Actinomycetota</taxon>
        <taxon>Actinomycetes</taxon>
        <taxon>Micrococcales</taxon>
        <taxon>Microbacteriaceae</taxon>
        <taxon>Leifsonia</taxon>
    </lineage>
</organism>
<evidence type="ECO:0000256" key="3">
    <source>
        <dbReference type="ARBA" id="ARBA00008982"/>
    </source>
</evidence>
<dbReference type="SUPFAM" id="SSF53748">
    <property type="entry name" value="Phosphoglycerate kinase"/>
    <property type="match status" value="1"/>
</dbReference>
<evidence type="ECO:0000256" key="6">
    <source>
        <dbReference type="ARBA" id="ARBA00016471"/>
    </source>
</evidence>
<keyword evidence="18" id="KW-1185">Reference proteome</keyword>
<keyword evidence="12 13" id="KW-0324">Glycolysis</keyword>
<evidence type="ECO:0000256" key="1">
    <source>
        <dbReference type="ARBA" id="ARBA00000642"/>
    </source>
</evidence>
<evidence type="ECO:0000256" key="2">
    <source>
        <dbReference type="ARBA" id="ARBA00004838"/>
    </source>
</evidence>
<keyword evidence="10 13" id="KW-0418">Kinase</keyword>
<feature type="binding site" evidence="13">
    <location>
        <position position="302"/>
    </location>
    <ligand>
        <name>ATP</name>
        <dbReference type="ChEBI" id="CHEBI:30616"/>
    </ligand>
</feature>
<dbReference type="InterPro" id="IPR015911">
    <property type="entry name" value="Phosphoglycerate_kinase_CS"/>
</dbReference>
<evidence type="ECO:0000256" key="5">
    <source>
        <dbReference type="ARBA" id="ARBA00013061"/>
    </source>
</evidence>
<dbReference type="EMBL" id="JACCHJ010000001">
    <property type="protein sequence ID" value="NYK11669.1"/>
    <property type="molecule type" value="Genomic_DNA"/>
</dbReference>
<dbReference type="PANTHER" id="PTHR11406">
    <property type="entry name" value="PHOSPHOGLYCERATE KINASE"/>
    <property type="match status" value="1"/>
</dbReference>
<dbReference type="InterPro" id="IPR036043">
    <property type="entry name" value="Phosphoglycerate_kinase_sf"/>
</dbReference>
<accession>A0A853DVP7</accession>
<evidence type="ECO:0000256" key="4">
    <source>
        <dbReference type="ARBA" id="ARBA00011245"/>
    </source>
</evidence>